<dbReference type="RefSeq" id="WP_172418754.1">
    <property type="nucleotide sequence ID" value="NZ_AP022557.1"/>
</dbReference>
<dbReference type="InterPro" id="IPR011583">
    <property type="entry name" value="Chitinase_II/V-like_cat"/>
</dbReference>
<gene>
    <name evidence="5" type="primary">ydhD</name>
    <name evidence="5" type="ORF">GsuE55_33450</name>
</gene>
<dbReference type="GO" id="GO:0016798">
    <property type="term" value="F:hydrolase activity, acting on glycosyl bonds"/>
    <property type="evidence" value="ECO:0007669"/>
    <property type="project" value="UniProtKB-KW"/>
</dbReference>
<keyword evidence="6" id="KW-1185">Reference proteome</keyword>
<dbReference type="InterPro" id="IPR041704">
    <property type="entry name" value="CFLE_GH18"/>
</dbReference>
<dbReference type="GO" id="GO:0070492">
    <property type="term" value="F:oligosaccharide binding"/>
    <property type="evidence" value="ECO:0007669"/>
    <property type="project" value="TreeGrafter"/>
</dbReference>
<accession>A0A679FPH5</accession>
<dbReference type="SUPFAM" id="SSF51445">
    <property type="entry name" value="(Trans)glycosidases"/>
    <property type="match status" value="1"/>
</dbReference>
<dbReference type="Proteomes" id="UP000501421">
    <property type="component" value="Chromosome"/>
</dbReference>
<evidence type="ECO:0000256" key="1">
    <source>
        <dbReference type="ARBA" id="ARBA00022801"/>
    </source>
</evidence>
<evidence type="ECO:0000259" key="3">
    <source>
        <dbReference type="PROSITE" id="PS51782"/>
    </source>
</evidence>
<dbReference type="PANTHER" id="PTHR46066:SF2">
    <property type="entry name" value="CHITINASE DOMAIN-CONTAINING PROTEIN 1"/>
    <property type="match status" value="1"/>
</dbReference>
<dbReference type="InterPro" id="IPR036779">
    <property type="entry name" value="LysM_dom_sf"/>
</dbReference>
<dbReference type="GO" id="GO:0008061">
    <property type="term" value="F:chitin binding"/>
    <property type="evidence" value="ECO:0007669"/>
    <property type="project" value="InterPro"/>
</dbReference>
<dbReference type="PROSITE" id="PS51782">
    <property type="entry name" value="LYSM"/>
    <property type="match status" value="2"/>
</dbReference>
<organism evidence="5 6">
    <name type="scientific">Geobacillus subterraneus</name>
    <dbReference type="NCBI Taxonomy" id="129338"/>
    <lineage>
        <taxon>Bacteria</taxon>
        <taxon>Bacillati</taxon>
        <taxon>Bacillota</taxon>
        <taxon>Bacilli</taxon>
        <taxon>Bacillales</taxon>
        <taxon>Anoxybacillaceae</taxon>
        <taxon>Geobacillus</taxon>
    </lineage>
</organism>
<dbReference type="Gene3D" id="3.10.350.10">
    <property type="entry name" value="LysM domain"/>
    <property type="match status" value="2"/>
</dbReference>
<evidence type="ECO:0000256" key="2">
    <source>
        <dbReference type="ARBA" id="ARBA00023295"/>
    </source>
</evidence>
<protein>
    <submittedName>
        <fullName evidence="5">Sporulation-specific glycosylase YdhD</fullName>
    </submittedName>
</protein>
<feature type="domain" description="LysM" evidence="3">
    <location>
        <begin position="2"/>
        <end position="45"/>
    </location>
</feature>
<dbReference type="SUPFAM" id="SSF54106">
    <property type="entry name" value="LysM domain"/>
    <property type="match status" value="2"/>
</dbReference>
<name>A0A679FPH5_9BACL</name>
<dbReference type="SMART" id="SM00636">
    <property type="entry name" value="Glyco_18"/>
    <property type="match status" value="1"/>
</dbReference>
<dbReference type="PROSITE" id="PS51910">
    <property type="entry name" value="GH18_2"/>
    <property type="match status" value="1"/>
</dbReference>
<evidence type="ECO:0000259" key="4">
    <source>
        <dbReference type="PROSITE" id="PS51910"/>
    </source>
</evidence>
<dbReference type="InterPro" id="IPR001223">
    <property type="entry name" value="Glyco_hydro18_cat"/>
</dbReference>
<dbReference type="InterPro" id="IPR029070">
    <property type="entry name" value="Chitinase_insertion_sf"/>
</dbReference>
<keyword evidence="2" id="KW-0326">Glycosidase</keyword>
<dbReference type="Pfam" id="PF00704">
    <property type="entry name" value="Glyco_hydro_18"/>
    <property type="match status" value="1"/>
</dbReference>
<evidence type="ECO:0000313" key="6">
    <source>
        <dbReference type="Proteomes" id="UP000501421"/>
    </source>
</evidence>
<dbReference type="CDD" id="cd00118">
    <property type="entry name" value="LysM"/>
    <property type="match status" value="2"/>
</dbReference>
<dbReference type="GO" id="GO:0012505">
    <property type="term" value="C:endomembrane system"/>
    <property type="evidence" value="ECO:0007669"/>
    <property type="project" value="TreeGrafter"/>
</dbReference>
<feature type="domain" description="LysM" evidence="3">
    <location>
        <begin position="48"/>
        <end position="92"/>
    </location>
</feature>
<dbReference type="InterPro" id="IPR017853">
    <property type="entry name" value="GH"/>
</dbReference>
<dbReference type="GO" id="GO:0005975">
    <property type="term" value="P:carbohydrate metabolic process"/>
    <property type="evidence" value="ECO:0007669"/>
    <property type="project" value="InterPro"/>
</dbReference>
<reference evidence="6" key="1">
    <citation type="journal article" date="2020" name="Microbiol. Resour. Announc.">
        <title>Complete Genome Sequence of Geobacillus sp. Strain E55-1, Isolated from Mine Geyser in Japan.</title>
        <authorList>
            <person name="Miyazaki K."/>
            <person name="Hase E."/>
            <person name="Tokito N."/>
        </authorList>
    </citation>
    <scope>NUCLEOTIDE SEQUENCE [LARGE SCALE GENOMIC DNA]</scope>
    <source>
        <strain evidence="6">E55-1</strain>
    </source>
</reference>
<dbReference type="SMART" id="SM00257">
    <property type="entry name" value="LysM"/>
    <property type="match status" value="2"/>
</dbReference>
<feature type="domain" description="GH18" evidence="4">
    <location>
        <begin position="100"/>
        <end position="420"/>
    </location>
</feature>
<proteinExistence type="predicted"/>
<keyword evidence="1" id="KW-0378">Hydrolase</keyword>
<dbReference type="Gene3D" id="3.20.20.80">
    <property type="entry name" value="Glycosidases"/>
    <property type="match status" value="1"/>
</dbReference>
<dbReference type="AlphaFoldDB" id="A0A679FPH5"/>
<sequence>MFTHTVQPGDSLFSIGRRYDYSVEDLRIVNGLTASNIVPGQALLIPLYTYTVQPGDTLTAIARRAFVTLEQLQAANPHLQPNALRPGMKITIPNISWYQATTLGYYVVREPSADRTMIRDFAPYSSYITLFEYHFAPNGDVVNELDDVAAVREAWRNRVTPLVAITNLTTQGFSPILASRVLNNPEARTNLIENIFYLVSRKGYGGVNIDFEQIRGEDRDLFTGFLRQLRDRLKPAGYVVTIAVPAKTSENIPWLQGYDYGGIGAVVDYMFIMAYDWHHLASEPGPVAPIGGVRAALQFAVERVPRQKILLGLPLYGYDWVIPYRLGTIAKARSNQEAIHTAMRYQSFVQYSLADESPFFQYTDELGNVHEVWFEDIRSMGQKMKLAWQFQLAGVGAWQLTLRFAPGSWLLRKFFTIRKV</sequence>
<dbReference type="EMBL" id="AP022557">
    <property type="protein sequence ID" value="BBW98512.1"/>
    <property type="molecule type" value="Genomic_DNA"/>
</dbReference>
<dbReference type="PANTHER" id="PTHR46066">
    <property type="entry name" value="CHITINASE DOMAIN-CONTAINING PROTEIN 1 FAMILY MEMBER"/>
    <property type="match status" value="1"/>
</dbReference>
<dbReference type="InterPro" id="IPR018392">
    <property type="entry name" value="LysM"/>
</dbReference>
<dbReference type="CDD" id="cd02874">
    <property type="entry name" value="GH18_CFLE_spore_hydrolase"/>
    <property type="match status" value="1"/>
</dbReference>
<dbReference type="Pfam" id="PF01476">
    <property type="entry name" value="LysM"/>
    <property type="match status" value="2"/>
</dbReference>
<evidence type="ECO:0000313" key="5">
    <source>
        <dbReference type="EMBL" id="BBW98512.1"/>
    </source>
</evidence>
<dbReference type="Gene3D" id="3.10.50.10">
    <property type="match status" value="1"/>
</dbReference>